<dbReference type="InterPro" id="IPR037523">
    <property type="entry name" value="VOC_core"/>
</dbReference>
<dbReference type="InterPro" id="IPR050383">
    <property type="entry name" value="GlyoxalaseI/FosfomycinResist"/>
</dbReference>
<dbReference type="RefSeq" id="WP_007905376.1">
    <property type="nucleotide sequence ID" value="NZ_ADVG01000001.1"/>
</dbReference>
<dbReference type="Gene3D" id="3.10.180.10">
    <property type="entry name" value="2,3-Dihydroxybiphenyl 1,2-Dioxygenase, domain 1"/>
    <property type="match status" value="1"/>
</dbReference>
<keyword evidence="2" id="KW-0560">Oxidoreductase</keyword>
<dbReference type="OrthoDB" id="152104at2"/>
<reference evidence="2 3" key="1">
    <citation type="journal article" date="2011" name="Stand. Genomic Sci.">
        <title>Non-contiguous finished genome sequence and contextual data of the filamentous soil bacterium Ktedonobacter racemifer type strain (SOSP1-21).</title>
        <authorList>
            <person name="Chang Y.J."/>
            <person name="Land M."/>
            <person name="Hauser L."/>
            <person name="Chertkov O."/>
            <person name="Del Rio T.G."/>
            <person name="Nolan M."/>
            <person name="Copeland A."/>
            <person name="Tice H."/>
            <person name="Cheng J.F."/>
            <person name="Lucas S."/>
            <person name="Han C."/>
            <person name="Goodwin L."/>
            <person name="Pitluck S."/>
            <person name="Ivanova N."/>
            <person name="Ovchinikova G."/>
            <person name="Pati A."/>
            <person name="Chen A."/>
            <person name="Palaniappan K."/>
            <person name="Mavromatis K."/>
            <person name="Liolios K."/>
            <person name="Brettin T."/>
            <person name="Fiebig A."/>
            <person name="Rohde M."/>
            <person name="Abt B."/>
            <person name="Goker M."/>
            <person name="Detter J.C."/>
            <person name="Woyke T."/>
            <person name="Bristow J."/>
            <person name="Eisen J.A."/>
            <person name="Markowitz V."/>
            <person name="Hugenholtz P."/>
            <person name="Kyrpides N.C."/>
            <person name="Klenk H.P."/>
            <person name="Lapidus A."/>
        </authorList>
    </citation>
    <scope>NUCLEOTIDE SEQUENCE [LARGE SCALE GENOMIC DNA]</scope>
    <source>
        <strain evidence="3">DSM 44963</strain>
    </source>
</reference>
<keyword evidence="2" id="KW-0223">Dioxygenase</keyword>
<dbReference type="EMBL" id="ADVG01000001">
    <property type="protein sequence ID" value="EFH89059.1"/>
    <property type="molecule type" value="Genomic_DNA"/>
</dbReference>
<feature type="domain" description="VOC" evidence="1">
    <location>
        <begin position="6"/>
        <end position="126"/>
    </location>
</feature>
<organism evidence="2 3">
    <name type="scientific">Ktedonobacter racemifer DSM 44963</name>
    <dbReference type="NCBI Taxonomy" id="485913"/>
    <lineage>
        <taxon>Bacteria</taxon>
        <taxon>Bacillati</taxon>
        <taxon>Chloroflexota</taxon>
        <taxon>Ktedonobacteria</taxon>
        <taxon>Ktedonobacterales</taxon>
        <taxon>Ktedonobacteraceae</taxon>
        <taxon>Ktedonobacter</taxon>
    </lineage>
</organism>
<comment type="caution">
    <text evidence="2">The sequence shown here is derived from an EMBL/GenBank/DDBJ whole genome shotgun (WGS) entry which is preliminary data.</text>
</comment>
<dbReference type="SUPFAM" id="SSF54593">
    <property type="entry name" value="Glyoxalase/Bleomycin resistance protein/Dihydroxybiphenyl dioxygenase"/>
    <property type="match status" value="1"/>
</dbReference>
<evidence type="ECO:0000259" key="1">
    <source>
        <dbReference type="PROSITE" id="PS51819"/>
    </source>
</evidence>
<name>D6THQ4_KTERA</name>
<dbReference type="Pfam" id="PF00903">
    <property type="entry name" value="Glyoxalase"/>
    <property type="match status" value="1"/>
</dbReference>
<proteinExistence type="predicted"/>
<keyword evidence="3" id="KW-1185">Reference proteome</keyword>
<dbReference type="AlphaFoldDB" id="D6THQ4"/>
<dbReference type="eggNOG" id="COG0346">
    <property type="taxonomic scope" value="Bacteria"/>
</dbReference>
<dbReference type="InterPro" id="IPR004360">
    <property type="entry name" value="Glyas_Fos-R_dOase_dom"/>
</dbReference>
<dbReference type="InParanoid" id="D6THQ4"/>
<sequence>MFQIIGLDHIALTVRDQERSLEWYHQILGMERRHEEAKGADDPVFACVGDSCLALFPSETTDPLPNPGHDVITMRHFAFRLDWLNFERAQVELRKQDIPFRFADHTIAHSIYLSDPDGHRVELTTYELA</sequence>
<dbReference type="GO" id="GO:0051213">
    <property type="term" value="F:dioxygenase activity"/>
    <property type="evidence" value="ECO:0007669"/>
    <property type="project" value="UniProtKB-KW"/>
</dbReference>
<accession>D6THQ4</accession>
<dbReference type="Proteomes" id="UP000004508">
    <property type="component" value="Unassembled WGS sequence"/>
</dbReference>
<dbReference type="FunCoup" id="D6THQ4">
    <property type="interactions" value="8"/>
</dbReference>
<evidence type="ECO:0000313" key="3">
    <source>
        <dbReference type="Proteomes" id="UP000004508"/>
    </source>
</evidence>
<dbReference type="PANTHER" id="PTHR21366">
    <property type="entry name" value="GLYOXALASE FAMILY PROTEIN"/>
    <property type="match status" value="1"/>
</dbReference>
<evidence type="ECO:0000313" key="2">
    <source>
        <dbReference type="EMBL" id="EFH89059.1"/>
    </source>
</evidence>
<gene>
    <name evidence="2" type="ORF">Krac_10582</name>
</gene>
<dbReference type="STRING" id="485913.Krac_10582"/>
<protein>
    <submittedName>
        <fullName evidence="2">Glyoxalase/bleomycin resistance protein/dioxygenase</fullName>
    </submittedName>
</protein>
<dbReference type="PROSITE" id="PS51819">
    <property type="entry name" value="VOC"/>
    <property type="match status" value="1"/>
</dbReference>
<dbReference type="InterPro" id="IPR029068">
    <property type="entry name" value="Glyas_Bleomycin-R_OHBP_Dase"/>
</dbReference>